<evidence type="ECO:0008006" key="3">
    <source>
        <dbReference type="Google" id="ProtNLM"/>
    </source>
</evidence>
<dbReference type="Proteomes" id="UP000481030">
    <property type="component" value="Unassembled WGS sequence"/>
</dbReference>
<accession>A0A6L3V3B2</accession>
<protein>
    <recommendedName>
        <fullName evidence="3">DUF2190 family protein</fullName>
    </recommendedName>
</protein>
<evidence type="ECO:0000313" key="1">
    <source>
        <dbReference type="EMBL" id="KAB2328938.1"/>
    </source>
</evidence>
<organism evidence="1 2">
    <name type="scientific">Cytobacillus depressus</name>
    <dbReference type="NCBI Taxonomy" id="1602942"/>
    <lineage>
        <taxon>Bacteria</taxon>
        <taxon>Bacillati</taxon>
        <taxon>Bacillota</taxon>
        <taxon>Bacilli</taxon>
        <taxon>Bacillales</taxon>
        <taxon>Bacillaceae</taxon>
        <taxon>Cytobacillus</taxon>
    </lineage>
</organism>
<reference evidence="1 2" key="1">
    <citation type="journal article" date="2016" name="Antonie Van Leeuwenhoek">
        <title>Bacillus depressus sp. nov., isolated from soil of a sunflower field.</title>
        <authorList>
            <person name="Wei X."/>
            <person name="Xin D."/>
            <person name="Xin Y."/>
            <person name="Zhang H."/>
            <person name="Wang T."/>
            <person name="Zhang J."/>
        </authorList>
    </citation>
    <scope>NUCLEOTIDE SEQUENCE [LARGE SCALE GENOMIC DNA]</scope>
    <source>
        <strain evidence="1 2">BZ1</strain>
    </source>
</reference>
<evidence type="ECO:0000313" key="2">
    <source>
        <dbReference type="Proteomes" id="UP000481030"/>
    </source>
</evidence>
<keyword evidence="2" id="KW-1185">Reference proteome</keyword>
<sequence>MPRVNTTMPDSYGLSLTVYVPTASEANPIETGDILSWSTTSGYSAVPAGAGDAIQLRAKHPVTDPLEPLGVHAFGFSRVERLPFEGTAPALGDSVTADGKGGVTTAGDANGSRVLYVDVAAGLVDVALP</sequence>
<comment type="caution">
    <text evidence="1">The sequence shown here is derived from an EMBL/GenBank/DDBJ whole genome shotgun (WGS) entry which is preliminary data.</text>
</comment>
<proteinExistence type="predicted"/>
<dbReference type="EMBL" id="WBOS01000022">
    <property type="protein sequence ID" value="KAB2328938.1"/>
    <property type="molecule type" value="Genomic_DNA"/>
</dbReference>
<dbReference type="RefSeq" id="WP_151537236.1">
    <property type="nucleotide sequence ID" value="NZ_WBOS01000022.1"/>
</dbReference>
<name>A0A6L3V3B2_9BACI</name>
<dbReference type="OrthoDB" id="2971210at2"/>
<gene>
    <name evidence="1" type="ORF">F7731_23585</name>
</gene>
<dbReference type="AlphaFoldDB" id="A0A6L3V3B2"/>